<protein>
    <recommendedName>
        <fullName evidence="1">DinB-like domain-containing protein</fullName>
    </recommendedName>
</protein>
<name>A0A9W3XJI5_BACTU</name>
<evidence type="ECO:0000313" key="2">
    <source>
        <dbReference type="EMBL" id="AQY39702.1"/>
    </source>
</evidence>
<dbReference type="Pfam" id="PF12867">
    <property type="entry name" value="DinB_2"/>
    <property type="match status" value="1"/>
</dbReference>
<dbReference type="Gene3D" id="1.20.120.450">
    <property type="entry name" value="dinb family like domain"/>
    <property type="match status" value="1"/>
</dbReference>
<proteinExistence type="predicted"/>
<dbReference type="EMBL" id="CP020002">
    <property type="protein sequence ID" value="AQY39702.1"/>
    <property type="molecule type" value="Genomic_DNA"/>
</dbReference>
<dbReference type="SUPFAM" id="SSF109854">
    <property type="entry name" value="DinB/YfiT-like putative metalloenzymes"/>
    <property type="match status" value="1"/>
</dbReference>
<accession>A0A9W3XJI5</accession>
<evidence type="ECO:0000259" key="1">
    <source>
        <dbReference type="Pfam" id="PF12867"/>
    </source>
</evidence>
<feature type="domain" description="DinB-like" evidence="1">
    <location>
        <begin position="32"/>
        <end position="94"/>
    </location>
</feature>
<dbReference type="AlphaFoldDB" id="A0A9W3XJI5"/>
<dbReference type="InterPro" id="IPR034660">
    <property type="entry name" value="DinB/YfiT-like"/>
</dbReference>
<sequence>MNQRPSEEEYAGNSGEYIRLVPDGNIINILLAQEKQMTELLASLTESQAAYRYAEGKWTLKEVVGHIAEAERVMTYRLLRFARGDQTPLTGFDQELFLPPRMIKLGFLGTGCTYKPKSIYFYEILKFVDRVLPTTSLNLCIRLKEWYLCLISSLRMSWMLMTIGHSSYLLRGSSAY</sequence>
<reference evidence="2 3" key="1">
    <citation type="submission" date="2017-03" db="EMBL/GenBank/DDBJ databases">
        <title>Complete genome sequence of Bacillus thuringiensis L-7601, a novel melanin producing strain.</title>
        <authorList>
            <person name="Cai J."/>
            <person name="Cao Z."/>
            <person name="Tan T."/>
        </authorList>
    </citation>
    <scope>NUCLEOTIDE SEQUENCE [LARGE SCALE GENOMIC DNA]</scope>
    <source>
        <strain evidence="2 3">L-7601</strain>
    </source>
</reference>
<gene>
    <name evidence="2" type="ORF">B4918_17845</name>
</gene>
<organism evidence="2 3">
    <name type="scientific">Bacillus thuringiensis</name>
    <dbReference type="NCBI Taxonomy" id="1428"/>
    <lineage>
        <taxon>Bacteria</taxon>
        <taxon>Bacillati</taxon>
        <taxon>Bacillota</taxon>
        <taxon>Bacilli</taxon>
        <taxon>Bacillales</taxon>
        <taxon>Bacillaceae</taxon>
        <taxon>Bacillus</taxon>
        <taxon>Bacillus cereus group</taxon>
    </lineage>
</organism>
<dbReference type="InterPro" id="IPR024775">
    <property type="entry name" value="DinB-like"/>
</dbReference>
<evidence type="ECO:0000313" key="3">
    <source>
        <dbReference type="Proteomes" id="UP000191057"/>
    </source>
</evidence>
<dbReference type="Proteomes" id="UP000191057">
    <property type="component" value="Chromosome"/>
</dbReference>